<evidence type="ECO:0000313" key="2">
    <source>
        <dbReference type="Proteomes" id="UP000004968"/>
    </source>
</evidence>
<dbReference type="HOGENOM" id="CLU_2916298_0_0_9"/>
<dbReference type="EMBL" id="ACIO01000145">
    <property type="protein sequence ID" value="EFC99848.1"/>
    <property type="molecule type" value="Genomic_DNA"/>
</dbReference>
<accession>D3AE99</accession>
<organism evidence="1 2">
    <name type="scientific">Hungatella hathewayi DSM 13479</name>
    <dbReference type="NCBI Taxonomy" id="566550"/>
    <lineage>
        <taxon>Bacteria</taxon>
        <taxon>Bacillati</taxon>
        <taxon>Bacillota</taxon>
        <taxon>Clostridia</taxon>
        <taxon>Lachnospirales</taxon>
        <taxon>Lachnospiraceae</taxon>
        <taxon>Hungatella</taxon>
    </lineage>
</organism>
<gene>
    <name evidence="1" type="ORF">CLOSTHATH_01929</name>
</gene>
<dbReference type="Proteomes" id="UP000004968">
    <property type="component" value="Unassembled WGS sequence"/>
</dbReference>
<evidence type="ECO:0000313" key="1">
    <source>
        <dbReference type="EMBL" id="EFC99848.1"/>
    </source>
</evidence>
<protein>
    <submittedName>
        <fullName evidence="1">Uncharacterized protein</fullName>
    </submittedName>
</protein>
<comment type="caution">
    <text evidence="1">The sequence shown here is derived from an EMBL/GenBank/DDBJ whole genome shotgun (WGS) entry which is preliminary data.</text>
</comment>
<reference evidence="1 2" key="1">
    <citation type="submission" date="2010-01" db="EMBL/GenBank/DDBJ databases">
        <authorList>
            <person name="Weinstock G."/>
            <person name="Sodergren E."/>
            <person name="Clifton S."/>
            <person name="Fulton L."/>
            <person name="Fulton B."/>
            <person name="Courtney L."/>
            <person name="Fronick C."/>
            <person name="Harrison M."/>
            <person name="Strong C."/>
            <person name="Farmer C."/>
            <person name="Delahaunty K."/>
            <person name="Markovic C."/>
            <person name="Hall O."/>
            <person name="Minx P."/>
            <person name="Tomlinson C."/>
            <person name="Mitreva M."/>
            <person name="Nelson J."/>
            <person name="Hou S."/>
            <person name="Wollam A."/>
            <person name="Pepin K.H."/>
            <person name="Johnson M."/>
            <person name="Bhonagiri V."/>
            <person name="Nash W.E."/>
            <person name="Warren W."/>
            <person name="Chinwalla A."/>
            <person name="Mardis E.R."/>
            <person name="Wilson R.K."/>
        </authorList>
    </citation>
    <scope>NUCLEOTIDE SEQUENCE [LARGE SCALE GENOMIC DNA]</scope>
    <source>
        <strain evidence="1 2">DSM 13479</strain>
    </source>
</reference>
<name>D3AE99_9FIRM</name>
<proteinExistence type="predicted"/>
<sequence length="61" mass="7153">MTKTGLQPPSNFCKFFLQMFYLFFFSQQDYHKACKEQTNSSRPGTKEFLITGSSRQEVCNE</sequence>
<dbReference type="AlphaFoldDB" id="D3AE99"/>